<dbReference type="RefSeq" id="WP_277831294.1">
    <property type="nucleotide sequence ID" value="NZ_JARQZE010000003.1"/>
</dbReference>
<dbReference type="PANTHER" id="PTHR30023:SF0">
    <property type="entry name" value="PENICILLIN-SENSITIVE CARBOXYPEPTIDASE A"/>
    <property type="match status" value="1"/>
</dbReference>
<protein>
    <submittedName>
        <fullName evidence="4">D-alanyl-D-alanine carboxypeptidase/D-alanyl-D-alanine-endopeptidase</fullName>
        <ecNumber evidence="4">3.4.16.4</ecNumber>
    </submittedName>
</protein>
<comment type="caution">
    <text evidence="4">The sequence shown here is derived from an EMBL/GenBank/DDBJ whole genome shotgun (WGS) entry which is preliminary data.</text>
</comment>
<keyword evidence="3" id="KW-0732">Signal</keyword>
<dbReference type="Proteomes" id="UP001597158">
    <property type="component" value="Unassembled WGS sequence"/>
</dbReference>
<feature type="chain" id="PRO_5045575843" evidence="3">
    <location>
        <begin position="33"/>
        <end position="485"/>
    </location>
</feature>
<reference evidence="5" key="1">
    <citation type="journal article" date="2019" name="Int. J. Syst. Evol. Microbiol.">
        <title>The Global Catalogue of Microorganisms (GCM) 10K type strain sequencing project: providing services to taxonomists for standard genome sequencing and annotation.</title>
        <authorList>
            <consortium name="The Broad Institute Genomics Platform"/>
            <consortium name="The Broad Institute Genome Sequencing Center for Infectious Disease"/>
            <person name="Wu L."/>
            <person name="Ma J."/>
        </authorList>
    </citation>
    <scope>NUCLEOTIDE SEQUENCE [LARGE SCALE GENOMIC DNA]</scope>
    <source>
        <strain evidence="5">CCUG 48884</strain>
    </source>
</reference>
<keyword evidence="2 4" id="KW-0378">Hydrolase</keyword>
<gene>
    <name evidence="4" type="primary">dacB</name>
    <name evidence="4" type="ORF">ACFQ4M_02690</name>
</gene>
<sequence length="485" mass="51398">MTHFRRISLIFTRISKTFVLALMLCAAQQTSASTTLPASVRLALDAARIPVDAVSIWVQPVDTGAQPTLAVNAERAMNPASVMKLVTAFAALEQLGPAHTWRTEIAMSGRVREGVLHGDLFLVGGADPVLGYDRLWKLLRRLRALGIERIEGDIVLDASALRLPPHDPDAFDGRGLRPYNSGPHGLLLHYNTLLLGLYPGKGANEPVTLAAEPPLAGIVIDNRILTSSAPCGTWYRDLQASIEGGRRLVLSGTLPAACGPRTWSAAPLPPAEFGIALVAALWSEVGGHLGGSVRAGVRPASGTQPLFSDDSPPLAEIIRDMNKWSSNVIARQLLASLGTAHQDAADMVVGGARVASAQLAAAGIATEGLVIDNGSGLSRIERIRADSLGRMLVAAWQRPWMPEYIAALPMAGVDGTARRRLAGSPANGQAHIKTGTLNGVRAIGGYLLDRNGHRHAVVMMVNHPEAHNSAAAQDALLEWLWAATP</sequence>
<dbReference type="PANTHER" id="PTHR30023">
    <property type="entry name" value="D-ALANYL-D-ALANINE CARBOXYPEPTIDASE"/>
    <property type="match status" value="1"/>
</dbReference>
<dbReference type="Gene3D" id="3.40.710.10">
    <property type="entry name" value="DD-peptidase/beta-lactamase superfamily"/>
    <property type="match status" value="2"/>
</dbReference>
<evidence type="ECO:0000313" key="5">
    <source>
        <dbReference type="Proteomes" id="UP001597158"/>
    </source>
</evidence>
<dbReference type="SUPFAM" id="SSF56601">
    <property type="entry name" value="beta-lactamase/transpeptidase-like"/>
    <property type="match status" value="1"/>
</dbReference>
<comment type="similarity">
    <text evidence="1">Belongs to the peptidase S13 family.</text>
</comment>
<keyword evidence="5" id="KW-1185">Reference proteome</keyword>
<dbReference type="EMBL" id="JBHTMC010000002">
    <property type="protein sequence ID" value="MFD1262473.1"/>
    <property type="molecule type" value="Genomic_DNA"/>
</dbReference>
<accession>A0ABW3WBV3</accession>
<keyword evidence="4" id="KW-0121">Carboxypeptidase</keyword>
<dbReference type="NCBIfam" id="TIGR00666">
    <property type="entry name" value="PBP4"/>
    <property type="match status" value="1"/>
</dbReference>
<dbReference type="EC" id="3.4.16.4" evidence="4"/>
<dbReference type="GO" id="GO:0009002">
    <property type="term" value="F:serine-type D-Ala-D-Ala carboxypeptidase activity"/>
    <property type="evidence" value="ECO:0007669"/>
    <property type="project" value="UniProtKB-EC"/>
</dbReference>
<evidence type="ECO:0000256" key="3">
    <source>
        <dbReference type="SAM" id="SignalP"/>
    </source>
</evidence>
<dbReference type="InterPro" id="IPR012338">
    <property type="entry name" value="Beta-lactam/transpept-like"/>
</dbReference>
<name>A0ABW3WBV3_9RHOO</name>
<feature type="signal peptide" evidence="3">
    <location>
        <begin position="1"/>
        <end position="32"/>
    </location>
</feature>
<evidence type="ECO:0000313" key="4">
    <source>
        <dbReference type="EMBL" id="MFD1262473.1"/>
    </source>
</evidence>
<dbReference type="PRINTS" id="PR00922">
    <property type="entry name" value="DADACBPTASE3"/>
</dbReference>
<organism evidence="4 5">
    <name type="scientific">Thauera mechernichensis</name>
    <dbReference type="NCBI Taxonomy" id="82788"/>
    <lineage>
        <taxon>Bacteria</taxon>
        <taxon>Pseudomonadati</taxon>
        <taxon>Pseudomonadota</taxon>
        <taxon>Betaproteobacteria</taxon>
        <taxon>Rhodocyclales</taxon>
        <taxon>Zoogloeaceae</taxon>
        <taxon>Thauera</taxon>
    </lineage>
</organism>
<dbReference type="Gene3D" id="3.50.80.20">
    <property type="entry name" value="D-Ala-D-Ala carboxypeptidase C, peptidase S13"/>
    <property type="match status" value="1"/>
</dbReference>
<dbReference type="Pfam" id="PF02113">
    <property type="entry name" value="Peptidase_S13"/>
    <property type="match status" value="1"/>
</dbReference>
<evidence type="ECO:0000256" key="2">
    <source>
        <dbReference type="ARBA" id="ARBA00022801"/>
    </source>
</evidence>
<proteinExistence type="inferred from homology"/>
<keyword evidence="4" id="KW-0645">Protease</keyword>
<dbReference type="InterPro" id="IPR000667">
    <property type="entry name" value="Peptidase_S13"/>
</dbReference>
<evidence type="ECO:0000256" key="1">
    <source>
        <dbReference type="ARBA" id="ARBA00006096"/>
    </source>
</evidence>